<name>A0A1G5PQU5_9GAMM</name>
<protein>
    <submittedName>
        <fullName evidence="4">Uncharacterized protein, linocin/CFP29 family</fullName>
    </submittedName>
</protein>
<dbReference type="PANTHER" id="PTHR37165">
    <property type="entry name" value="PEPTIDASE U56 FAMILY"/>
    <property type="match status" value="1"/>
</dbReference>
<evidence type="ECO:0000313" key="5">
    <source>
        <dbReference type="Proteomes" id="UP000199648"/>
    </source>
</evidence>
<keyword evidence="3" id="KW-1284">Encapsulin nanocompartment</keyword>
<comment type="similarity">
    <text evidence="2">Belongs to the encapsulin family. Family 1 subfamily.</text>
</comment>
<sequence>MSYLNRDAAALDAHIWERIDSEAIDAARALITARCFLPVDGPYGVGLTAVELGEDGFHTEAREGEAEAVISRAVSVPMLRQAFSLSIRRIDAHLHMGQPMNFAPVQDAAEAIARREERFIYYGAPEMGLEGLLTCKGHHEVKAGDWSKFDKALEDVLSAVNTLDHVGFHGPYALVLSPALYNNLFRRYEGTDMLQLEHLRRLCELGVYKAPIEGGAVIDAHVGQIVIGQDMSAGYSRQDGIHFHLYLSESVITMVEEPDAVCTIA</sequence>
<dbReference type="OrthoDB" id="2922at2"/>
<accession>A0A1G5PQU5</accession>
<gene>
    <name evidence="4" type="ORF">SAMN03097708_00597</name>
</gene>
<dbReference type="NCBIfam" id="NF041155">
    <property type="entry name" value="encap_f1"/>
    <property type="match status" value="1"/>
</dbReference>
<dbReference type="EMBL" id="FMWD01000002">
    <property type="protein sequence ID" value="SCZ51823.1"/>
    <property type="molecule type" value="Genomic_DNA"/>
</dbReference>
<dbReference type="Gene3D" id="3.30.2400.30">
    <property type="match status" value="1"/>
</dbReference>
<dbReference type="PANTHER" id="PTHR37165:SF1">
    <property type="entry name" value="TYPE 1 ENCAPSULIN SHELL PROTEIN"/>
    <property type="match status" value="1"/>
</dbReference>
<dbReference type="InterPro" id="IPR051429">
    <property type="entry name" value="Encapsulin_nc"/>
</dbReference>
<keyword evidence="5" id="KW-1185">Reference proteome</keyword>
<dbReference type="RefSeq" id="WP_092992480.1">
    <property type="nucleotide sequence ID" value="NZ_FMWD01000002.1"/>
</dbReference>
<dbReference type="Proteomes" id="UP000199648">
    <property type="component" value="Unassembled WGS sequence"/>
</dbReference>
<dbReference type="GO" id="GO:0140737">
    <property type="term" value="C:encapsulin nanocompartment"/>
    <property type="evidence" value="ECO:0007669"/>
    <property type="project" value="UniProtKB-SubCell"/>
</dbReference>
<evidence type="ECO:0000256" key="3">
    <source>
        <dbReference type="ARBA" id="ARBA00033787"/>
    </source>
</evidence>
<evidence type="ECO:0000313" key="4">
    <source>
        <dbReference type="EMBL" id="SCZ51823.1"/>
    </source>
</evidence>
<reference evidence="4 5" key="1">
    <citation type="submission" date="2016-10" db="EMBL/GenBank/DDBJ databases">
        <authorList>
            <person name="de Groot N.N."/>
        </authorList>
    </citation>
    <scope>NUCLEOTIDE SEQUENCE [LARGE SCALE GENOMIC DNA]</scope>
    <source>
        <strain evidence="4 5">HLD2</strain>
    </source>
</reference>
<dbReference type="STRING" id="415747.SAMN03097708_00597"/>
<dbReference type="AlphaFoldDB" id="A0A1G5PQU5"/>
<dbReference type="PIRSF" id="PIRSF019254">
    <property type="entry name" value="CFP29"/>
    <property type="match status" value="1"/>
</dbReference>
<dbReference type="InterPro" id="IPR007544">
    <property type="entry name" value="ENCAP"/>
</dbReference>
<evidence type="ECO:0000256" key="2">
    <source>
        <dbReference type="ARBA" id="ARBA00033743"/>
    </source>
</evidence>
<dbReference type="Gene3D" id="3.30.2320.10">
    <property type="entry name" value="hypothetical protein PF0899 domain"/>
    <property type="match status" value="1"/>
</dbReference>
<dbReference type="Pfam" id="PF04454">
    <property type="entry name" value="Linocin_M18"/>
    <property type="match status" value="1"/>
</dbReference>
<comment type="subcellular location">
    <subcellularLocation>
        <location evidence="1">Encapsulin nanocompartment</location>
    </subcellularLocation>
</comment>
<organism evidence="4 5">
    <name type="scientific">Thiohalomonas denitrificans</name>
    <dbReference type="NCBI Taxonomy" id="415747"/>
    <lineage>
        <taxon>Bacteria</taxon>
        <taxon>Pseudomonadati</taxon>
        <taxon>Pseudomonadota</taxon>
        <taxon>Gammaproteobacteria</taxon>
        <taxon>Thiohalomonadales</taxon>
        <taxon>Thiohalomonadaceae</taxon>
        <taxon>Thiohalomonas</taxon>
    </lineage>
</organism>
<proteinExistence type="inferred from homology"/>
<evidence type="ECO:0000256" key="1">
    <source>
        <dbReference type="ARBA" id="ARBA00033738"/>
    </source>
</evidence>